<feature type="compositionally biased region" description="Basic and acidic residues" evidence="1">
    <location>
        <begin position="1403"/>
        <end position="1440"/>
    </location>
</feature>
<dbReference type="InterPro" id="IPR057214">
    <property type="entry name" value="DUF7892"/>
</dbReference>
<feature type="compositionally biased region" description="Low complexity" evidence="1">
    <location>
        <begin position="9"/>
        <end position="26"/>
    </location>
</feature>
<proteinExistence type="predicted"/>
<name>A0A9P7AWE7_9HELO</name>
<feature type="compositionally biased region" description="Basic and acidic residues" evidence="1">
    <location>
        <begin position="1329"/>
        <end position="1339"/>
    </location>
</feature>
<evidence type="ECO:0000313" key="3">
    <source>
        <dbReference type="EMBL" id="KAG0648060.1"/>
    </source>
</evidence>
<organism evidence="3 4">
    <name type="scientific">Hyphodiscus hymeniophilus</name>
    <dbReference type="NCBI Taxonomy" id="353542"/>
    <lineage>
        <taxon>Eukaryota</taxon>
        <taxon>Fungi</taxon>
        <taxon>Dikarya</taxon>
        <taxon>Ascomycota</taxon>
        <taxon>Pezizomycotina</taxon>
        <taxon>Leotiomycetes</taxon>
        <taxon>Helotiales</taxon>
        <taxon>Hyphodiscaceae</taxon>
        <taxon>Hyphodiscus</taxon>
    </lineage>
</organism>
<feature type="compositionally biased region" description="Pro residues" evidence="1">
    <location>
        <begin position="924"/>
        <end position="939"/>
    </location>
</feature>
<sequence length="1692" mass="191022">MDTPGSAVSSDPSESSTDSSSTDSTSAQTVQLIQAIRNQSPLGAKDLSVDEDESDSDISMSAETDDEEQQVSRPSTIQVNPVGRTMEQPNPVATIDTTIEASNKRKYEDPAGDITNVHATNRAAEEVRKRLKSVNGVQNLETTESIPRQDKSVLPAEIWHHIFTFIPPRSLGLLLRVSRSFNAYLDPSSSKFHPASHSNSAAKPLKADAIWKASRVLFRPGMPAPLTGKSELDMWKLACSFYCQFCGKKQRPNHPPIDQWRPGPGENGNVPIWSFGIRTCGTCLCQRSSKEIDLLLSSSVPSVLMPALPFVFMTNELHIIPTATLQNGQSSSTVQITKLFFKEQIEDLKTEFSQVQSMGTATAEEWIKGLDGRGKEWRNDAGRWEKWEASGGIARMRGIEQYENVKSAVPTRTATPSATVALFPHNPHSTTGHKPMIQSSNTMQQDGQIRSQVHQLPQLIQTSFPTKPQARFDSPAQNGFGHFPRSYPPPRQERTKEEVAELKAARRAEIERRCMELDPPLTAGVLAHMGSFQAAIQIIQPLDDSAWEVLKPRLLSQRQDAEQRENDRLAQSRVVQEHLDDPSRFQIVKLEPDSKDFLERDWDDVQAPLRARLGGYSDEIIRDGWNDGEKVTLGNCSTFAAEVLIYVRKRFYAEVAKDEAAVRATGREPEADPPYGPYTRKLILENMKWVFDTKIKPHTEQYRKELFLCNDCGSQSKYYGFEGVIQHYAAKHTPFFSVGSIVVHWRAEWPENPPFDPEPANAASRNTKYATASSASAPFTASKPQQNYGYGGYQSAPVSVPMQVSLPHVYQESPGPYFGHPQFGEPYSGHQNGPYAPPQGYTDNSGGYPAQFSGPPQVGGVTGYNEPAVDYSQQGFGKPYPASNQGMYTSPHLGPSFPATSPEAAPQQQLYPLQGGQYGHPYNQPGPIPAPPTSQFTPPPLKTEEYKSQLHDVARNARAVWDSINNLKDVHGSVKVYTIIYHILQRSRVKFEEDPPLAMIVDGLNNNKEMRKVRNINGLRCKACSLGLSGSSSAFAKKLLSFPQLASHFLKDHEQASQKNNGRAPDWTKDMIKLPDLTQNNPIANSRGMDDKKLKLIAEALPEIFIPKPTQSDRVDAGPSRAFVEAADHNPYDLAPSLDNHDKYYTAVNSGKPSEAGSGIYDSGQYDPRHPRDLRAQDTHEDPEPRFRVARRPDDYREPIYVESERPHYEKRPASPPNLVRAADSYGRVMVREEVQLYLDPPRRDLDEPEVEYTIRRGQPLLGYDDHDLPDHGLTNTRSYQSNRHESHHPLVQEVPHRESRYLPAEDAAAQKTRIYDVVAQISQQAQHVGDKQPIKEEVGSEDGELRAPPSPNIKNGRTKEYTEASNAAENFLDTLQVGDKSETVGNIQRSGRHQDAHYRASWENQRTEDNSQHRYDLQPDPRRQRNAYVEDDRISRGRPTDLAGDELAQAGYNLHERIAQPRESRAFAYDDDRYVSSIPERAEARERSPELVDRRYKLNNVVYHDERQSSHGAHRTPSRYARYESVRLENDRARSRSPVYVKMGPQIAQYRERSPGAHPLLQEPIYRTRTPQPSAEEITYERAPPRPEYYRVYADEPRPRPQYVEAFEYVQVFDPNGDYVIRRPVRREREAEPLYARYEDERYARQPVYEARENRAPTSRPDAAYFEEYDPRNPGPPLSEAAPVRREIQYQ</sequence>
<evidence type="ECO:0000313" key="4">
    <source>
        <dbReference type="Proteomes" id="UP000785200"/>
    </source>
</evidence>
<dbReference type="SMART" id="SM00256">
    <property type="entry name" value="FBOX"/>
    <property type="match status" value="1"/>
</dbReference>
<dbReference type="InterPro" id="IPR001810">
    <property type="entry name" value="F-box_dom"/>
</dbReference>
<feature type="region of interest" description="Disordered" evidence="1">
    <location>
        <begin position="1"/>
        <end position="89"/>
    </location>
</feature>
<dbReference type="SUPFAM" id="SSF81383">
    <property type="entry name" value="F-box domain"/>
    <property type="match status" value="1"/>
</dbReference>
<gene>
    <name evidence="3" type="ORF">D0Z07_5920</name>
</gene>
<feature type="region of interest" description="Disordered" evidence="1">
    <location>
        <begin position="1403"/>
        <end position="1442"/>
    </location>
</feature>
<dbReference type="EMBL" id="VNKQ01000011">
    <property type="protein sequence ID" value="KAG0648060.1"/>
    <property type="molecule type" value="Genomic_DNA"/>
</dbReference>
<dbReference type="CDD" id="cd09917">
    <property type="entry name" value="F-box_SF"/>
    <property type="match status" value="1"/>
</dbReference>
<feature type="region of interest" description="Disordered" evidence="1">
    <location>
        <begin position="1325"/>
        <end position="1358"/>
    </location>
</feature>
<comment type="caution">
    <text evidence="3">The sequence shown here is derived from an EMBL/GenBank/DDBJ whole genome shotgun (WGS) entry which is preliminary data.</text>
</comment>
<feature type="region of interest" description="Disordered" evidence="1">
    <location>
        <begin position="1145"/>
        <end position="1194"/>
    </location>
</feature>
<protein>
    <recommendedName>
        <fullName evidence="2">F-box domain-containing protein</fullName>
    </recommendedName>
</protein>
<dbReference type="Proteomes" id="UP000785200">
    <property type="component" value="Unassembled WGS sequence"/>
</dbReference>
<feature type="region of interest" description="Disordered" evidence="1">
    <location>
        <begin position="1649"/>
        <end position="1692"/>
    </location>
</feature>
<feature type="domain" description="F-box" evidence="2">
    <location>
        <begin position="154"/>
        <end position="193"/>
    </location>
</feature>
<dbReference type="InterPro" id="IPR036047">
    <property type="entry name" value="F-box-like_dom_sf"/>
</dbReference>
<feature type="compositionally biased region" description="Basic and acidic residues" evidence="1">
    <location>
        <begin position="1167"/>
        <end position="1194"/>
    </location>
</feature>
<accession>A0A9P7AWE7</accession>
<keyword evidence="4" id="KW-1185">Reference proteome</keyword>
<evidence type="ECO:0000259" key="2">
    <source>
        <dbReference type="SMART" id="SM00256"/>
    </source>
</evidence>
<dbReference type="Pfam" id="PF25422">
    <property type="entry name" value="DUF7892"/>
    <property type="match status" value="1"/>
</dbReference>
<feature type="compositionally biased region" description="Polar residues" evidence="1">
    <location>
        <begin position="27"/>
        <end position="41"/>
    </location>
</feature>
<feature type="region of interest" description="Disordered" evidence="1">
    <location>
        <begin position="914"/>
        <end position="939"/>
    </location>
</feature>
<evidence type="ECO:0000256" key="1">
    <source>
        <dbReference type="SAM" id="MobiDB-lite"/>
    </source>
</evidence>
<feature type="region of interest" description="Disordered" evidence="1">
    <location>
        <begin position="474"/>
        <end position="494"/>
    </location>
</feature>
<reference evidence="3" key="1">
    <citation type="submission" date="2019-07" db="EMBL/GenBank/DDBJ databases">
        <title>Hyphodiscus hymeniophilus genome sequencing and assembly.</title>
        <authorList>
            <person name="Kramer G."/>
            <person name="Nodwell J."/>
        </authorList>
    </citation>
    <scope>NUCLEOTIDE SEQUENCE</scope>
    <source>
        <strain evidence="3">ATCC 34498</strain>
    </source>
</reference>
<dbReference type="OrthoDB" id="2322499at2759"/>